<dbReference type="eggNOG" id="COG0583">
    <property type="taxonomic scope" value="Bacteria"/>
</dbReference>
<evidence type="ECO:0000313" key="2">
    <source>
        <dbReference type="EMBL" id="EXL10086.1"/>
    </source>
</evidence>
<feature type="domain" description="DUF6456" evidence="1">
    <location>
        <begin position="115"/>
        <end position="248"/>
    </location>
</feature>
<comment type="caution">
    <text evidence="2">The sequence shown here is derived from an EMBL/GenBank/DDBJ whole genome shotgun (WGS) entry which is preliminary data.</text>
</comment>
<name>A0A011UV02_9HYPH</name>
<dbReference type="OrthoDB" id="7476630at2"/>
<evidence type="ECO:0000259" key="1">
    <source>
        <dbReference type="Pfam" id="PF20057"/>
    </source>
</evidence>
<reference evidence="2 3" key="1">
    <citation type="submission" date="2014-02" db="EMBL/GenBank/DDBJ databases">
        <title>Aquamicrobium defluvii Genome sequencing.</title>
        <authorList>
            <person name="Wang X."/>
        </authorList>
    </citation>
    <scope>NUCLEOTIDE SEQUENCE [LARGE SCALE GENOMIC DNA]</scope>
    <source>
        <strain evidence="2 3">W13Z1</strain>
    </source>
</reference>
<organism evidence="2 3">
    <name type="scientific">Aquamicrobium defluvii</name>
    <dbReference type="NCBI Taxonomy" id="69279"/>
    <lineage>
        <taxon>Bacteria</taxon>
        <taxon>Pseudomonadati</taxon>
        <taxon>Pseudomonadota</taxon>
        <taxon>Alphaproteobacteria</taxon>
        <taxon>Hyphomicrobiales</taxon>
        <taxon>Phyllobacteriaceae</taxon>
        <taxon>Aquamicrobium</taxon>
    </lineage>
</organism>
<dbReference type="InterPro" id="IPR045599">
    <property type="entry name" value="DUF6456"/>
</dbReference>
<dbReference type="AlphaFoldDB" id="A0A011UV02"/>
<dbReference type="HOGENOM" id="CLU_070806_1_0_5"/>
<dbReference type="Proteomes" id="UP000019849">
    <property type="component" value="Unassembled WGS sequence"/>
</dbReference>
<dbReference type="STRING" id="69279.BG36_07935"/>
<accession>A0A011UV02</accession>
<protein>
    <recommendedName>
        <fullName evidence="1">DUF6456 domain-containing protein</fullName>
    </recommendedName>
</protein>
<evidence type="ECO:0000313" key="3">
    <source>
        <dbReference type="Proteomes" id="UP000019849"/>
    </source>
</evidence>
<dbReference type="Pfam" id="PF20057">
    <property type="entry name" value="DUF6456"/>
    <property type="match status" value="1"/>
</dbReference>
<proteinExistence type="predicted"/>
<dbReference type="EMBL" id="JENY01000002">
    <property type="protein sequence ID" value="EXL10086.1"/>
    <property type="molecule type" value="Genomic_DNA"/>
</dbReference>
<sequence>MPGPFRELPVRLLAFLVKGPGRMGQAARSGKLLIEADDRGAVSVENEMLQWLVSEGTVTICGDEISLSRTGFEVARDLAAARSSKNGGREIGVISPGTGTGTGTGTGGEARPILVNLSESPLAQLARLRTKTGQSFLAAREFEAGERLRADYTRGQIMPRLGANWIASVASGKRSGAGGTAELTEAALAARLRVEKAIAAVGPELSGVLIDVCCFLKGMETVEMERAWPVRSGKVVLKTGLSALARHYWPNAASDENKPARMLHWGVQDYRPSMHGS</sequence>
<gene>
    <name evidence="2" type="ORF">BG36_07935</name>
</gene>
<dbReference type="PATRIC" id="fig|69279.3.peg.492"/>